<organism evidence="6 7">
    <name type="scientific">Mucilaginibacter ginkgonis</name>
    <dbReference type="NCBI Taxonomy" id="2682091"/>
    <lineage>
        <taxon>Bacteria</taxon>
        <taxon>Pseudomonadati</taxon>
        <taxon>Bacteroidota</taxon>
        <taxon>Sphingobacteriia</taxon>
        <taxon>Sphingobacteriales</taxon>
        <taxon>Sphingobacteriaceae</taxon>
        <taxon>Mucilaginibacter</taxon>
    </lineage>
</organism>
<keyword evidence="5" id="KW-0811">Translocation</keyword>
<dbReference type="EMBL" id="CP066775">
    <property type="protein sequence ID" value="QQL48830.1"/>
    <property type="molecule type" value="Genomic_DNA"/>
</dbReference>
<keyword evidence="5" id="KW-0813">Transport</keyword>
<reference evidence="6 7" key="1">
    <citation type="submission" date="2020-12" db="EMBL/GenBank/DDBJ databases">
        <title>HMF7856_wgs.fasta genome submission.</title>
        <authorList>
            <person name="Kang H."/>
            <person name="Kim H."/>
            <person name="Joh K."/>
        </authorList>
    </citation>
    <scope>NUCLEOTIDE SEQUENCE [LARGE SCALE GENOMIC DNA]</scope>
    <source>
        <strain evidence="6 7">HMF7856</strain>
    </source>
</reference>
<proteinExistence type="inferred from homology"/>
<dbReference type="InterPro" id="IPR002033">
    <property type="entry name" value="TatC"/>
</dbReference>
<comment type="similarity">
    <text evidence="5">Belongs to the TatC family.</text>
</comment>
<dbReference type="GO" id="GO:0009977">
    <property type="term" value="F:proton motive force dependent protein transmembrane transporter activity"/>
    <property type="evidence" value="ECO:0007669"/>
    <property type="project" value="TreeGrafter"/>
</dbReference>
<evidence type="ECO:0000313" key="6">
    <source>
        <dbReference type="EMBL" id="QQL48830.1"/>
    </source>
</evidence>
<accession>A0A6I4I133</accession>
<feature type="transmembrane region" description="Helical" evidence="5">
    <location>
        <begin position="204"/>
        <end position="226"/>
    </location>
</feature>
<dbReference type="PANTHER" id="PTHR30371:SF0">
    <property type="entry name" value="SEC-INDEPENDENT PROTEIN TRANSLOCASE PROTEIN TATC, CHLOROPLASTIC-RELATED"/>
    <property type="match status" value="1"/>
</dbReference>
<feature type="transmembrane region" description="Helical" evidence="5">
    <location>
        <begin position="238"/>
        <end position="254"/>
    </location>
</feature>
<protein>
    <recommendedName>
        <fullName evidence="5">Sec-independent protein translocase protein TatC</fullName>
    </recommendedName>
</protein>
<feature type="transmembrane region" description="Helical" evidence="5">
    <location>
        <begin position="152"/>
        <end position="171"/>
    </location>
</feature>
<keyword evidence="3 5" id="KW-1133">Transmembrane helix</keyword>
<keyword evidence="5" id="KW-1003">Cell membrane</keyword>
<dbReference type="PANTHER" id="PTHR30371">
    <property type="entry name" value="SEC-INDEPENDENT PROTEIN TRANSLOCASE PROTEIN TATC"/>
    <property type="match status" value="1"/>
</dbReference>
<dbReference type="NCBIfam" id="TIGR00945">
    <property type="entry name" value="tatC"/>
    <property type="match status" value="1"/>
</dbReference>
<sequence>MSDNKIVKAIKDSTSNMEGEMSFFDHLEALRWHLIRASIAILIFTGFAFAYYDWLFAHVIMAPAHMDFFTYRTMCNLGNWLGTVFKGHKFDFCFSEIHIQLMNTEMAGQFTLQINSALITGITLGIPYLLWELWRFIKPALHDKERKAASGFVGYATLLFICGVLFGYYVITPMSVHFLMGYVVSTDIKNMIDVDSYLSSVTTLTLATGVVFELPIIVYILANLGIMSAKLMRSTRRYAIVVILIIAAIVTPTPDMLTMTVVSIPLFVLYEVGIIVAAQVEKRKLKRAAEVA</sequence>
<name>A0A6I4I133_9SPHI</name>
<evidence type="ECO:0000313" key="7">
    <source>
        <dbReference type="Proteomes" id="UP000429232"/>
    </source>
</evidence>
<dbReference type="GO" id="GO:0033281">
    <property type="term" value="C:TAT protein transport complex"/>
    <property type="evidence" value="ECO:0007669"/>
    <property type="project" value="UniProtKB-UniRule"/>
</dbReference>
<evidence type="ECO:0000256" key="1">
    <source>
        <dbReference type="ARBA" id="ARBA00004141"/>
    </source>
</evidence>
<evidence type="ECO:0000256" key="4">
    <source>
        <dbReference type="ARBA" id="ARBA00023136"/>
    </source>
</evidence>
<dbReference type="KEGG" id="mgik:GO620_011640"/>
<evidence type="ECO:0000256" key="5">
    <source>
        <dbReference type="HAMAP-Rule" id="MF_00902"/>
    </source>
</evidence>
<feature type="transmembrane region" description="Helical" evidence="5">
    <location>
        <begin position="260"/>
        <end position="278"/>
    </location>
</feature>
<comment type="function">
    <text evidence="5">Part of the twin-arginine translocation (Tat) system that transports large folded proteins containing a characteristic twin-arginine motif in their signal peptide across membranes.</text>
</comment>
<dbReference type="Pfam" id="PF00902">
    <property type="entry name" value="TatC"/>
    <property type="match status" value="1"/>
</dbReference>
<dbReference type="PRINTS" id="PR01840">
    <property type="entry name" value="TATCFAMILY"/>
</dbReference>
<dbReference type="HAMAP" id="MF_00902">
    <property type="entry name" value="TatC"/>
    <property type="match status" value="1"/>
</dbReference>
<keyword evidence="7" id="KW-1185">Reference proteome</keyword>
<dbReference type="GO" id="GO:0043953">
    <property type="term" value="P:protein transport by the Tat complex"/>
    <property type="evidence" value="ECO:0007669"/>
    <property type="project" value="UniProtKB-UniRule"/>
</dbReference>
<dbReference type="RefSeq" id="WP_157525530.1">
    <property type="nucleotide sequence ID" value="NZ_CP066775.1"/>
</dbReference>
<dbReference type="GO" id="GO:0065002">
    <property type="term" value="P:intracellular protein transmembrane transport"/>
    <property type="evidence" value="ECO:0007669"/>
    <property type="project" value="TreeGrafter"/>
</dbReference>
<keyword evidence="5" id="KW-0653">Protein transport</keyword>
<evidence type="ECO:0000256" key="2">
    <source>
        <dbReference type="ARBA" id="ARBA00022692"/>
    </source>
</evidence>
<feature type="transmembrane region" description="Helical" evidence="5">
    <location>
        <begin position="34"/>
        <end position="52"/>
    </location>
</feature>
<keyword evidence="4 5" id="KW-0472">Membrane</keyword>
<evidence type="ECO:0000256" key="3">
    <source>
        <dbReference type="ARBA" id="ARBA00022989"/>
    </source>
</evidence>
<keyword evidence="2 5" id="KW-0812">Transmembrane</keyword>
<gene>
    <name evidence="5 6" type="primary">tatC</name>
    <name evidence="6" type="ORF">GO620_011640</name>
</gene>
<comment type="subcellular location">
    <subcellularLocation>
        <location evidence="5">Cell membrane</location>
        <topology evidence="5">Multi-pass membrane protein</topology>
    </subcellularLocation>
    <subcellularLocation>
        <location evidence="1">Membrane</location>
        <topology evidence="1">Multi-pass membrane protein</topology>
    </subcellularLocation>
</comment>
<dbReference type="AlphaFoldDB" id="A0A6I4I133"/>
<dbReference type="Proteomes" id="UP000429232">
    <property type="component" value="Chromosome"/>
</dbReference>
<feature type="transmembrane region" description="Helical" evidence="5">
    <location>
        <begin position="110"/>
        <end position="131"/>
    </location>
</feature>
<comment type="subunit">
    <text evidence="5">Forms a complex with TatA.</text>
</comment>